<dbReference type="InterPro" id="IPR018777">
    <property type="entry name" value="Replication_initiator_prot_A"/>
</dbReference>
<protein>
    <submittedName>
        <fullName evidence="1">Replication initiator protein A</fullName>
    </submittedName>
</protein>
<dbReference type="PATRIC" id="fig|1454004.3.peg.2446"/>
<evidence type="ECO:0000313" key="2">
    <source>
        <dbReference type="Proteomes" id="UP000022141"/>
    </source>
</evidence>
<reference evidence="1" key="1">
    <citation type="submission" date="2014-02" db="EMBL/GenBank/DDBJ databases">
        <title>Expanding our view of genomic diversity in Candidatus Accumulibacter clades.</title>
        <authorList>
            <person name="Skennerton C.T."/>
            <person name="Barr J.J."/>
            <person name="Slater F.R."/>
            <person name="Bond P.L."/>
            <person name="Tyson G.W."/>
        </authorList>
    </citation>
    <scope>NUCLEOTIDE SEQUENCE [LARGE SCALE GENOMIC DNA]</scope>
</reference>
<sequence>MVCENTKNPWMVGENTNSEVLVGDNTKERSPLLPIRHERDFFVCDVFDAALKGDSASMEHPIFSLSKKPDMKTRRYENGASWAEVRPGAKGLATVFDRDILIYCISQLMAAVNDSRPVSRTLRVRAHDLLIATNRDTSGRGYLQLREALERLQGTQIATNIITGGKETFDLFSLIDRARIVRESREGRMQEIEIVLSDWVFQAVEAHEVLTLDRQYFQLAKPLERRLYELARKHVGQQISFKIGLEKLRAKCGAQSTLKEFRRLLQTIIDADQLHDHMPGYGFMLDGDMVEMRTKSKLPSSTERGVFIRLSEDTYALGRNYAPGWDIHRIEAEWRAWIDRKKISPLHAQAHFLAFCKRRGKYPGFS</sequence>
<gene>
    <name evidence="1" type="ORF">AW11_02368</name>
</gene>
<dbReference type="STRING" id="1454004.AW11_02368"/>
<keyword evidence="2" id="KW-1185">Reference proteome</keyword>
<evidence type="ECO:0000313" key="1">
    <source>
        <dbReference type="EMBL" id="EXI87930.1"/>
    </source>
</evidence>
<proteinExistence type="predicted"/>
<organism evidence="1 2">
    <name type="scientific">Accumulibacter regalis</name>
    <dbReference type="NCBI Taxonomy" id="522306"/>
    <lineage>
        <taxon>Bacteria</taxon>
        <taxon>Pseudomonadati</taxon>
        <taxon>Pseudomonadota</taxon>
        <taxon>Betaproteobacteria</taxon>
        <taxon>Candidatus Accumulibacter</taxon>
    </lineage>
</organism>
<dbReference type="eggNOG" id="COG5534">
    <property type="taxonomic scope" value="Bacteria"/>
</dbReference>
<comment type="caution">
    <text evidence="1">The sequence shown here is derived from an EMBL/GenBank/DDBJ whole genome shotgun (WGS) entry which is preliminary data.</text>
</comment>
<dbReference type="AlphaFoldDB" id="A0A011QFS8"/>
<dbReference type="Pfam" id="PF10134">
    <property type="entry name" value="RPA"/>
    <property type="match status" value="1"/>
</dbReference>
<dbReference type="Proteomes" id="UP000022141">
    <property type="component" value="Unassembled WGS sequence"/>
</dbReference>
<dbReference type="EMBL" id="JEMY01000030">
    <property type="protein sequence ID" value="EXI87930.1"/>
    <property type="molecule type" value="Genomic_DNA"/>
</dbReference>
<name>A0A011QFS8_ACCRE</name>
<accession>A0A011QFS8</accession>